<name>A0A5N6LRH8_9ASTR</name>
<dbReference type="InterPro" id="IPR027417">
    <property type="entry name" value="P-loop_NTPase"/>
</dbReference>
<dbReference type="PANTHER" id="PTHR11017">
    <property type="entry name" value="LEUCINE-RICH REPEAT-CONTAINING PROTEIN"/>
    <property type="match status" value="1"/>
</dbReference>
<evidence type="ECO:0008006" key="3">
    <source>
        <dbReference type="Google" id="ProtNLM"/>
    </source>
</evidence>
<dbReference type="EMBL" id="SZYD01000018">
    <property type="protein sequence ID" value="KAD2804178.1"/>
    <property type="molecule type" value="Genomic_DNA"/>
</dbReference>
<proteinExistence type="predicted"/>
<dbReference type="Gene3D" id="3.80.10.10">
    <property type="entry name" value="Ribonuclease Inhibitor"/>
    <property type="match status" value="3"/>
</dbReference>
<gene>
    <name evidence="1" type="ORF">E3N88_37555</name>
</gene>
<dbReference type="SUPFAM" id="SSF52058">
    <property type="entry name" value="L domain-like"/>
    <property type="match status" value="2"/>
</dbReference>
<reference evidence="1 2" key="1">
    <citation type="submission" date="2019-05" db="EMBL/GenBank/DDBJ databases">
        <title>Mikania micrantha, genome provides insights into the molecular mechanism of rapid growth.</title>
        <authorList>
            <person name="Liu B."/>
        </authorList>
    </citation>
    <scope>NUCLEOTIDE SEQUENCE [LARGE SCALE GENOMIC DNA]</scope>
    <source>
        <strain evidence="1">NLD-2019</strain>
        <tissue evidence="1">Leaf</tissue>
    </source>
</reference>
<dbReference type="Proteomes" id="UP000326396">
    <property type="component" value="Linkage Group LG8"/>
</dbReference>
<dbReference type="InterPro" id="IPR032675">
    <property type="entry name" value="LRR_dom_sf"/>
</dbReference>
<comment type="caution">
    <text evidence="1">The sequence shown here is derived from an EMBL/GenBank/DDBJ whole genome shotgun (WGS) entry which is preliminary data.</text>
</comment>
<protein>
    <recommendedName>
        <fullName evidence="3">NB-ARC domain-containing protein</fullName>
    </recommendedName>
</protein>
<dbReference type="AlphaFoldDB" id="A0A5N6LRH8"/>
<dbReference type="SUPFAM" id="SSF52540">
    <property type="entry name" value="P-loop containing nucleoside triphosphate hydrolases"/>
    <property type="match status" value="1"/>
</dbReference>
<dbReference type="GO" id="GO:0006952">
    <property type="term" value="P:defense response"/>
    <property type="evidence" value="ECO:0007669"/>
    <property type="project" value="InterPro"/>
</dbReference>
<dbReference type="OrthoDB" id="1733683at2759"/>
<dbReference type="InterPro" id="IPR044974">
    <property type="entry name" value="Disease_R_plants"/>
</dbReference>
<dbReference type="InterPro" id="IPR001611">
    <property type="entry name" value="Leu-rich_rpt"/>
</dbReference>
<organism evidence="1 2">
    <name type="scientific">Mikania micrantha</name>
    <name type="common">bitter vine</name>
    <dbReference type="NCBI Taxonomy" id="192012"/>
    <lineage>
        <taxon>Eukaryota</taxon>
        <taxon>Viridiplantae</taxon>
        <taxon>Streptophyta</taxon>
        <taxon>Embryophyta</taxon>
        <taxon>Tracheophyta</taxon>
        <taxon>Spermatophyta</taxon>
        <taxon>Magnoliopsida</taxon>
        <taxon>eudicotyledons</taxon>
        <taxon>Gunneridae</taxon>
        <taxon>Pentapetalae</taxon>
        <taxon>asterids</taxon>
        <taxon>campanulids</taxon>
        <taxon>Asterales</taxon>
        <taxon>Asteraceae</taxon>
        <taxon>Asteroideae</taxon>
        <taxon>Heliantheae alliance</taxon>
        <taxon>Eupatorieae</taxon>
        <taxon>Mikania</taxon>
    </lineage>
</organism>
<evidence type="ECO:0000313" key="1">
    <source>
        <dbReference type="EMBL" id="KAD2804178.1"/>
    </source>
</evidence>
<dbReference type="PRINTS" id="PR00364">
    <property type="entry name" value="DISEASERSIST"/>
</dbReference>
<dbReference type="Gene3D" id="3.40.50.300">
    <property type="entry name" value="P-loop containing nucleotide triphosphate hydrolases"/>
    <property type="match status" value="1"/>
</dbReference>
<sequence>MGRHEAKCIKEIVRTISSRLSSLFSNDDEDLIGMETRLEDLESKLKIGSGGVRFVGLWGGGGSGKTTLASFACKKFSPDFDDHWVRELVQKSLINVSNGIFDLHDLIEEMAHYIVIGEHPKHPERFSRVWRVKDVSDICSIDKKMENDETEVIVLPPRLPHVLQNMNRLWKYNYPTLLPSHVTNPHLPTVVANMKKLRWIYWEGYPESSLPKDFQPLNLGCLMLTMGLQKVLWKGYKHLPSLRILDLRYSKYQKRTPDFKGLPLLERLNLKACVELKEIHSSIGYLERLVLIDMEGCSKVQMFPPIMRMKKLETLKLSDCEGLKKFPIIQTNMDSLKYLYLDRTGIEIVPTSVGQFCTNLESFNIQGCQKLKTIEGNFRLLKHLKYLNLKACRQLEKLDENFFDEECCLDELLLTAKNQDSTSFSKNFMNCIGLHIFHKESCIKLPKFPICLRELNISWSNLEDGDISSDIFGQLLNLQVLDLSINKFSQLDSSLSGLLHLKSLDISDCCNLVELPDLPSSICILKATGCDSLENVGDLSKYKYLWKVSLWREHKLIGGERVLHSILQVCLRLVFVFQYVITLIKLL</sequence>
<dbReference type="PANTHER" id="PTHR11017:SF340">
    <property type="entry name" value="NB-ARC-RELATED"/>
    <property type="match status" value="1"/>
</dbReference>
<evidence type="ECO:0000313" key="2">
    <source>
        <dbReference type="Proteomes" id="UP000326396"/>
    </source>
</evidence>
<accession>A0A5N6LRH8</accession>
<keyword evidence="2" id="KW-1185">Reference proteome</keyword>
<dbReference type="PROSITE" id="PS51450">
    <property type="entry name" value="LRR"/>
    <property type="match status" value="1"/>
</dbReference>